<proteinExistence type="predicted"/>
<feature type="region of interest" description="Disordered" evidence="1">
    <location>
        <begin position="1"/>
        <end position="45"/>
    </location>
</feature>
<reference evidence="2 3" key="1">
    <citation type="submission" date="2015-08" db="EMBL/GenBank/DDBJ databases">
        <title>Next Generation Sequencing and Analysis of the Genome of Puccinia sorghi L Schw, the Causal Agent of Maize Common Rust.</title>
        <authorList>
            <person name="Rochi L."/>
            <person name="Burguener G."/>
            <person name="Darino M."/>
            <person name="Turjanski A."/>
            <person name="Kreff E."/>
            <person name="Dieguez M.J."/>
            <person name="Sacco F."/>
        </authorList>
    </citation>
    <scope>NUCLEOTIDE SEQUENCE [LARGE SCALE GENOMIC DNA]</scope>
    <source>
        <strain evidence="2 3">RO10H11247</strain>
    </source>
</reference>
<organism evidence="2 3">
    <name type="scientific">Puccinia sorghi</name>
    <dbReference type="NCBI Taxonomy" id="27349"/>
    <lineage>
        <taxon>Eukaryota</taxon>
        <taxon>Fungi</taxon>
        <taxon>Dikarya</taxon>
        <taxon>Basidiomycota</taxon>
        <taxon>Pucciniomycotina</taxon>
        <taxon>Pucciniomycetes</taxon>
        <taxon>Pucciniales</taxon>
        <taxon>Pucciniaceae</taxon>
        <taxon>Puccinia</taxon>
    </lineage>
</organism>
<accession>A0A0L6VNS4</accession>
<protein>
    <submittedName>
        <fullName evidence="2">Uncharacterized protein</fullName>
    </submittedName>
</protein>
<dbReference type="EMBL" id="LAVV01003910">
    <property type="protein sequence ID" value="KNZ61825.1"/>
    <property type="molecule type" value="Genomic_DNA"/>
</dbReference>
<dbReference type="PANTHER" id="PTHR33324:SF2">
    <property type="entry name" value="MYB_SANT-LIKE DNA-BINDING DOMAIN-CONTAINING PROTEIN"/>
    <property type="match status" value="1"/>
</dbReference>
<evidence type="ECO:0000313" key="2">
    <source>
        <dbReference type="EMBL" id="KNZ61825.1"/>
    </source>
</evidence>
<dbReference type="AlphaFoldDB" id="A0A0L6VNS4"/>
<feature type="compositionally biased region" description="Basic residues" evidence="1">
    <location>
        <begin position="7"/>
        <end position="18"/>
    </location>
</feature>
<gene>
    <name evidence="2" type="ORF">VP01_1351g4</name>
</gene>
<dbReference type="OrthoDB" id="168171at2759"/>
<sequence length="133" mass="14825">MTACRGKASRHKLPHPLHHTSTPLTSEDQSTNPKTPTTPNTPAPQVKTIKKKAVPWDRNGIDGGSTSMEIFLNWLTTGTNYQCWRGDLEEGKTKKSLCLEIIQMMNDNGITHRDARGIDMVDEVKTVDENVPN</sequence>
<evidence type="ECO:0000313" key="3">
    <source>
        <dbReference type="Proteomes" id="UP000037035"/>
    </source>
</evidence>
<comment type="caution">
    <text evidence="2">The sequence shown here is derived from an EMBL/GenBank/DDBJ whole genome shotgun (WGS) entry which is preliminary data.</text>
</comment>
<name>A0A0L6VNS4_9BASI</name>
<dbReference type="Proteomes" id="UP000037035">
    <property type="component" value="Unassembled WGS sequence"/>
</dbReference>
<keyword evidence="3" id="KW-1185">Reference proteome</keyword>
<feature type="compositionally biased region" description="Polar residues" evidence="1">
    <location>
        <begin position="19"/>
        <end position="30"/>
    </location>
</feature>
<dbReference type="VEuPathDB" id="FungiDB:VP01_1351g4"/>
<dbReference type="PANTHER" id="PTHR33324">
    <property type="entry name" value="EXPRESSED PROTEIN"/>
    <property type="match status" value="1"/>
</dbReference>
<evidence type="ECO:0000256" key="1">
    <source>
        <dbReference type="SAM" id="MobiDB-lite"/>
    </source>
</evidence>
<feature type="compositionally biased region" description="Low complexity" evidence="1">
    <location>
        <begin position="31"/>
        <end position="44"/>
    </location>
</feature>